<dbReference type="SMART" id="SM00363">
    <property type="entry name" value="S4"/>
    <property type="match status" value="1"/>
</dbReference>
<dbReference type="RefSeq" id="WP_116480265.1">
    <property type="nucleotide sequence ID" value="NZ_QEKV01000006.1"/>
</dbReference>
<reference evidence="5 6" key="1">
    <citation type="submission" date="2018-04" db="EMBL/GenBank/DDBJ databases">
        <title>Genomic Encyclopedia of Type Strains, Phase IV (KMG-IV): sequencing the most valuable type-strain genomes for metagenomic binning, comparative biology and taxonomic classification.</title>
        <authorList>
            <person name="Goeker M."/>
        </authorList>
    </citation>
    <scope>NUCLEOTIDE SEQUENCE [LARGE SCALE GENOMIC DNA]</scope>
    <source>
        <strain evidence="5 6">DSM 20705</strain>
    </source>
</reference>
<feature type="domain" description="RNA-binding S4" evidence="4">
    <location>
        <begin position="1"/>
        <end position="65"/>
    </location>
</feature>
<dbReference type="Proteomes" id="UP000245793">
    <property type="component" value="Unassembled WGS sequence"/>
</dbReference>
<protein>
    <submittedName>
        <fullName evidence="5">23S rRNA (Cytidine1920-2'-O)/16S rRNA (Cytidine1409-2'-O)-methyltransferase</fullName>
    </submittedName>
</protein>
<evidence type="ECO:0000313" key="6">
    <source>
        <dbReference type="Proteomes" id="UP000245793"/>
    </source>
</evidence>
<evidence type="ECO:0000256" key="2">
    <source>
        <dbReference type="ARBA" id="ARBA00029460"/>
    </source>
</evidence>
<dbReference type="Gene3D" id="3.40.50.150">
    <property type="entry name" value="Vaccinia Virus protein VP39"/>
    <property type="match status" value="1"/>
</dbReference>
<dbReference type="PROSITE" id="PS50889">
    <property type="entry name" value="S4"/>
    <property type="match status" value="1"/>
</dbReference>
<evidence type="ECO:0000313" key="5">
    <source>
        <dbReference type="EMBL" id="PVY94202.1"/>
    </source>
</evidence>
<dbReference type="InterPro" id="IPR029063">
    <property type="entry name" value="SAM-dependent_MTases_sf"/>
</dbReference>
<comment type="similarity">
    <text evidence="2">Belongs to the TlyA family.</text>
</comment>
<dbReference type="GO" id="GO:0008168">
    <property type="term" value="F:methyltransferase activity"/>
    <property type="evidence" value="ECO:0007669"/>
    <property type="project" value="UniProtKB-KW"/>
</dbReference>
<accession>A0A2U1E2Y9</accession>
<organism evidence="5 6">
    <name type="scientific">Ezakiella coagulans</name>
    <dbReference type="NCBI Taxonomy" id="46507"/>
    <lineage>
        <taxon>Bacteria</taxon>
        <taxon>Bacillati</taxon>
        <taxon>Bacillota</taxon>
        <taxon>Tissierellia</taxon>
        <taxon>Ezakiella</taxon>
    </lineage>
</organism>
<dbReference type="InterPro" id="IPR004538">
    <property type="entry name" value="Hemolysin_A/TlyA"/>
</dbReference>
<keyword evidence="1 3" id="KW-0694">RNA-binding</keyword>
<evidence type="ECO:0000256" key="3">
    <source>
        <dbReference type="PROSITE-ProRule" id="PRU00182"/>
    </source>
</evidence>
<keyword evidence="6" id="KW-1185">Reference proteome</keyword>
<dbReference type="GO" id="GO:0032259">
    <property type="term" value="P:methylation"/>
    <property type="evidence" value="ECO:0007669"/>
    <property type="project" value="UniProtKB-KW"/>
</dbReference>
<dbReference type="SUPFAM" id="SSF53335">
    <property type="entry name" value="S-adenosyl-L-methionine-dependent methyltransferases"/>
    <property type="match status" value="1"/>
</dbReference>
<dbReference type="PANTHER" id="PTHR32319">
    <property type="entry name" value="BACTERIAL HEMOLYSIN-LIKE PROTEIN"/>
    <property type="match status" value="1"/>
</dbReference>
<dbReference type="Pfam" id="PF01728">
    <property type="entry name" value="FtsJ"/>
    <property type="match status" value="1"/>
</dbReference>
<keyword evidence="5" id="KW-0489">Methyltransferase</keyword>
<dbReference type="GO" id="GO:0003723">
    <property type="term" value="F:RNA binding"/>
    <property type="evidence" value="ECO:0007669"/>
    <property type="project" value="UniProtKB-KW"/>
</dbReference>
<dbReference type="EMBL" id="QEKV01000006">
    <property type="protein sequence ID" value="PVY94202.1"/>
    <property type="molecule type" value="Genomic_DNA"/>
</dbReference>
<dbReference type="CDD" id="cd02440">
    <property type="entry name" value="AdoMet_MTases"/>
    <property type="match status" value="1"/>
</dbReference>
<dbReference type="NCBIfam" id="TIGR00478">
    <property type="entry name" value="tly"/>
    <property type="match status" value="1"/>
</dbReference>
<dbReference type="PIRSF" id="PIRSF005578">
    <property type="entry name" value="TlyA"/>
    <property type="match status" value="1"/>
</dbReference>
<dbReference type="CDD" id="cd00165">
    <property type="entry name" value="S4"/>
    <property type="match status" value="1"/>
</dbReference>
<sequence length="237" mass="26776">MRLDLYLSTENEITRSKAKDLIKRGRVSVDDTIIEKPSFDVTDKNIIKIIDEENIYVSRAGNKLEAAILNFDVDLHEKCCLDIGSSTGGFTECLIRYGAREVYSVDVGKDQFHESLKDIDKIHLFEETDIRDFSKKGLVFDIIVCDVSFISIEAIIDDIAKMSKENTEVIVLIKPQFEVGRKGVSKRGIVLDPAKHLKVIENVKNAFDMHGFKFCGIIESPIKGKAGNKEFLARFQI</sequence>
<dbReference type="InterPro" id="IPR036986">
    <property type="entry name" value="S4_RNA-bd_sf"/>
</dbReference>
<dbReference type="InterPro" id="IPR002942">
    <property type="entry name" value="S4_RNA-bd"/>
</dbReference>
<keyword evidence="5" id="KW-0808">Transferase</keyword>
<evidence type="ECO:0000256" key="1">
    <source>
        <dbReference type="ARBA" id="ARBA00022884"/>
    </source>
</evidence>
<dbReference type="AlphaFoldDB" id="A0A2U1E2Y9"/>
<dbReference type="InterPro" id="IPR047048">
    <property type="entry name" value="TlyA"/>
</dbReference>
<comment type="caution">
    <text evidence="5">The sequence shown here is derived from an EMBL/GenBank/DDBJ whole genome shotgun (WGS) entry which is preliminary data.</text>
</comment>
<proteinExistence type="inferred from homology"/>
<dbReference type="InterPro" id="IPR002877">
    <property type="entry name" value="RNA_MeTrfase_FtsJ_dom"/>
</dbReference>
<dbReference type="Pfam" id="PF01479">
    <property type="entry name" value="S4"/>
    <property type="match status" value="1"/>
</dbReference>
<dbReference type="Gene3D" id="3.10.290.10">
    <property type="entry name" value="RNA-binding S4 domain"/>
    <property type="match status" value="1"/>
</dbReference>
<name>A0A2U1E2Y9_9FIRM</name>
<gene>
    <name evidence="5" type="ORF">C7381_10675</name>
</gene>
<evidence type="ECO:0000259" key="4">
    <source>
        <dbReference type="SMART" id="SM00363"/>
    </source>
</evidence>
<dbReference type="PANTHER" id="PTHR32319:SF0">
    <property type="entry name" value="BACTERIAL HEMOLYSIN-LIKE PROTEIN"/>
    <property type="match status" value="1"/>
</dbReference>